<keyword evidence="3 5" id="KW-0808">Transferase</keyword>
<accession>A0A0R3UBH5</accession>
<comment type="similarity">
    <text evidence="5">Belongs to the class I-like SAM-binding methyltransferase superfamily. EFM4 family.</text>
</comment>
<dbReference type="OrthoDB" id="540004at2759"/>
<evidence type="ECO:0000256" key="2">
    <source>
        <dbReference type="ARBA" id="ARBA00022603"/>
    </source>
</evidence>
<evidence type="ECO:0000313" key="8">
    <source>
        <dbReference type="Proteomes" id="UP000267029"/>
    </source>
</evidence>
<dbReference type="GO" id="GO:0032259">
    <property type="term" value="P:methylation"/>
    <property type="evidence" value="ECO:0007669"/>
    <property type="project" value="UniProtKB-KW"/>
</dbReference>
<feature type="domain" description="Methyltransferase" evidence="6">
    <location>
        <begin position="58"/>
        <end position="192"/>
    </location>
</feature>
<dbReference type="EC" id="2.1.1.-" evidence="5"/>
<dbReference type="GO" id="GO:0016279">
    <property type="term" value="F:protein-lysine N-methyltransferase activity"/>
    <property type="evidence" value="ECO:0007669"/>
    <property type="project" value="UniProtKB-UniRule"/>
</dbReference>
<dbReference type="InterPro" id="IPR029063">
    <property type="entry name" value="SAM-dependent_MTases_sf"/>
</dbReference>
<keyword evidence="8" id="KW-1185">Reference proteome</keyword>
<dbReference type="InterPro" id="IPR026635">
    <property type="entry name" value="Efm4/METTL10"/>
</dbReference>
<dbReference type="STRING" id="53468.A0A0R3UBH5"/>
<evidence type="ECO:0000313" key="9">
    <source>
        <dbReference type="WBParaSite" id="MCU_012720-RA"/>
    </source>
</evidence>
<organism evidence="7 8">
    <name type="scientific">Mesocestoides corti</name>
    <name type="common">Flatworm</name>
    <dbReference type="NCBI Taxonomy" id="53468"/>
    <lineage>
        <taxon>Eukaryota</taxon>
        <taxon>Metazoa</taxon>
        <taxon>Spiralia</taxon>
        <taxon>Lophotrochozoa</taxon>
        <taxon>Platyhelminthes</taxon>
        <taxon>Cestoda</taxon>
        <taxon>Eucestoda</taxon>
        <taxon>Cyclophyllidea</taxon>
        <taxon>Mesocestoididae</taxon>
        <taxon>Mesocestoides</taxon>
    </lineage>
</organism>
<dbReference type="InterPro" id="IPR025714">
    <property type="entry name" value="Methyltranfer_dom"/>
</dbReference>
<dbReference type="PANTHER" id="PTHR12843:SF5">
    <property type="entry name" value="EEF1A LYSINE METHYLTRANSFERASE 2"/>
    <property type="match status" value="1"/>
</dbReference>
<evidence type="ECO:0000313" key="7">
    <source>
        <dbReference type="EMBL" id="VDD78271.1"/>
    </source>
</evidence>
<comment type="function">
    <text evidence="5">S-adenosyl-L-methionine-dependent protein-lysine N-methyltransferase that methylates elongation factor 1-alpha.</text>
</comment>
<evidence type="ECO:0000256" key="4">
    <source>
        <dbReference type="ARBA" id="ARBA00022691"/>
    </source>
</evidence>
<keyword evidence="4 5" id="KW-0949">S-adenosyl-L-methionine</keyword>
<reference evidence="7 8" key="1">
    <citation type="submission" date="2018-10" db="EMBL/GenBank/DDBJ databases">
        <authorList>
            <consortium name="Pathogen Informatics"/>
        </authorList>
    </citation>
    <scope>NUCLEOTIDE SEQUENCE [LARGE SCALE GENOMIC DNA]</scope>
</reference>
<dbReference type="Pfam" id="PF13847">
    <property type="entry name" value="Methyltransf_31"/>
    <property type="match status" value="1"/>
</dbReference>
<dbReference type="EMBL" id="UXSR01001448">
    <property type="protein sequence ID" value="VDD78271.1"/>
    <property type="molecule type" value="Genomic_DNA"/>
</dbReference>
<protein>
    <recommendedName>
        <fullName evidence="5">Protein-lysine N-methyltransferase MCOS_LOCUS4274</fullName>
        <ecNumber evidence="5">2.1.1.-</ecNumber>
    </recommendedName>
</protein>
<reference evidence="9" key="2">
    <citation type="submission" date="2019-11" db="UniProtKB">
        <authorList>
            <consortium name="WormBaseParasite"/>
        </authorList>
    </citation>
    <scope>IDENTIFICATION</scope>
</reference>
<dbReference type="SUPFAM" id="SSF53335">
    <property type="entry name" value="S-adenosyl-L-methionine-dependent methyltransferases"/>
    <property type="match status" value="1"/>
</dbReference>
<dbReference type="AlphaFoldDB" id="A0A0R3UBH5"/>
<dbReference type="PANTHER" id="PTHR12843">
    <property type="entry name" value="PROTEIN-LYSINE N-METHYLTRANSFERASE METTL10"/>
    <property type="match status" value="1"/>
</dbReference>
<name>A0A0R3UBH5_MESCO</name>
<dbReference type="CDD" id="cd02440">
    <property type="entry name" value="AdoMet_MTases"/>
    <property type="match status" value="1"/>
</dbReference>
<keyword evidence="2 5" id="KW-0489">Methyltransferase</keyword>
<sequence>MSDLRPSALGTKVHWDNHYQTELKNYKEFSDEGAIWFGRSSEKRILNYLSNCSTPLDSRILDLGCGNGHFCLELAMQKYGFVTGIDYSEYAIDLAHNLLDNAQLSRKVSLMCMDFLSFESVRKLTDEAGPFDVVIDKGTFDAITLSPDDADPMKTSEKSRELYLLHVSHILRPDGIIVITSCNWTTEELRGQFERFFDGKKQLFQFFCEVPPLNTFTFGGVTGATTVCAVFKRLQ</sequence>
<keyword evidence="1 5" id="KW-0963">Cytoplasm</keyword>
<dbReference type="GO" id="GO:0005737">
    <property type="term" value="C:cytoplasm"/>
    <property type="evidence" value="ECO:0007669"/>
    <property type="project" value="UniProtKB-SubCell"/>
</dbReference>
<dbReference type="Gene3D" id="3.40.50.150">
    <property type="entry name" value="Vaccinia Virus protein VP39"/>
    <property type="match status" value="1"/>
</dbReference>
<evidence type="ECO:0000256" key="3">
    <source>
        <dbReference type="ARBA" id="ARBA00022679"/>
    </source>
</evidence>
<evidence type="ECO:0000259" key="6">
    <source>
        <dbReference type="Pfam" id="PF13847"/>
    </source>
</evidence>
<dbReference type="HAMAP" id="MF_03188">
    <property type="entry name" value="Methyltr_EFM4"/>
    <property type="match status" value="1"/>
</dbReference>
<gene>
    <name evidence="7" type="ORF">MCOS_LOCUS4274</name>
</gene>
<evidence type="ECO:0000256" key="1">
    <source>
        <dbReference type="ARBA" id="ARBA00022490"/>
    </source>
</evidence>
<dbReference type="Proteomes" id="UP000267029">
    <property type="component" value="Unassembled WGS sequence"/>
</dbReference>
<evidence type="ECO:0000256" key="5">
    <source>
        <dbReference type="HAMAP-Rule" id="MF_03188"/>
    </source>
</evidence>
<comment type="subcellular location">
    <subcellularLocation>
        <location evidence="5">Cytoplasm</location>
    </subcellularLocation>
</comment>
<dbReference type="WBParaSite" id="MCU_012720-RA">
    <property type="protein sequence ID" value="MCU_012720-RA"/>
    <property type="gene ID" value="MCU_012720"/>
</dbReference>
<proteinExistence type="inferred from homology"/>